<dbReference type="AlphaFoldDB" id="A0A7U2EUL3"/>
<proteinExistence type="predicted"/>
<feature type="region of interest" description="Disordered" evidence="1">
    <location>
        <begin position="15"/>
        <end position="60"/>
    </location>
</feature>
<gene>
    <name evidence="2" type="ORF">JI435_403700</name>
</gene>
<sequence>MLSLRRVLDSQCSCAAAKGSRSSQQPYDDRWSGRTPHAISNIDTSSPQHHRSLDCINPPPYTLETRRRPIRFGYGRKELDMPFLNSR</sequence>
<name>A0A7U2EUL3_PHANO</name>
<evidence type="ECO:0000256" key="1">
    <source>
        <dbReference type="SAM" id="MobiDB-lite"/>
    </source>
</evidence>
<protein>
    <submittedName>
        <fullName evidence="2">Uncharacterized protein</fullName>
    </submittedName>
</protein>
<dbReference type="EMBL" id="CP069025">
    <property type="protein sequence ID" value="QRC93370.1"/>
    <property type="molecule type" value="Genomic_DNA"/>
</dbReference>
<reference evidence="3" key="1">
    <citation type="journal article" date="2021" name="BMC Genomics">
        <title>Chromosome-level genome assembly and manually-curated proteome of model necrotroph Parastagonospora nodorum Sn15 reveals a genome-wide trove of candidate effector homologs, and redundancy of virulence-related functions within an accessory chromosome.</title>
        <authorList>
            <person name="Bertazzoni S."/>
            <person name="Jones D.A.B."/>
            <person name="Phan H.T."/>
            <person name="Tan K.-C."/>
            <person name="Hane J.K."/>
        </authorList>
    </citation>
    <scope>NUCLEOTIDE SEQUENCE [LARGE SCALE GENOMIC DNA]</scope>
    <source>
        <strain evidence="3">SN15 / ATCC MYA-4574 / FGSC 10173)</strain>
    </source>
</reference>
<evidence type="ECO:0000313" key="3">
    <source>
        <dbReference type="Proteomes" id="UP000663193"/>
    </source>
</evidence>
<dbReference type="VEuPathDB" id="FungiDB:JI435_403700"/>
<dbReference type="Proteomes" id="UP000663193">
    <property type="component" value="Chromosome 3"/>
</dbReference>
<evidence type="ECO:0000313" key="2">
    <source>
        <dbReference type="EMBL" id="QRC93370.1"/>
    </source>
</evidence>
<keyword evidence="3" id="KW-1185">Reference proteome</keyword>
<accession>A0A7U2EUL3</accession>
<organism evidence="2 3">
    <name type="scientific">Phaeosphaeria nodorum (strain SN15 / ATCC MYA-4574 / FGSC 10173)</name>
    <name type="common">Glume blotch fungus</name>
    <name type="synonym">Parastagonospora nodorum</name>
    <dbReference type="NCBI Taxonomy" id="321614"/>
    <lineage>
        <taxon>Eukaryota</taxon>
        <taxon>Fungi</taxon>
        <taxon>Dikarya</taxon>
        <taxon>Ascomycota</taxon>
        <taxon>Pezizomycotina</taxon>
        <taxon>Dothideomycetes</taxon>
        <taxon>Pleosporomycetidae</taxon>
        <taxon>Pleosporales</taxon>
        <taxon>Pleosporineae</taxon>
        <taxon>Phaeosphaeriaceae</taxon>
        <taxon>Parastagonospora</taxon>
    </lineage>
</organism>